<dbReference type="CDD" id="cd12797">
    <property type="entry name" value="M23_peptidase"/>
    <property type="match status" value="1"/>
</dbReference>
<evidence type="ECO:0000313" key="4">
    <source>
        <dbReference type="EMBL" id="MBP3952624.1"/>
    </source>
</evidence>
<dbReference type="Pfam" id="PF01551">
    <property type="entry name" value="Peptidase_M23"/>
    <property type="match status" value="1"/>
</dbReference>
<organism evidence="4 5">
    <name type="scientific">Halalkalibacter suaedae</name>
    <dbReference type="NCBI Taxonomy" id="2822140"/>
    <lineage>
        <taxon>Bacteria</taxon>
        <taxon>Bacillati</taxon>
        <taxon>Bacillota</taxon>
        <taxon>Bacilli</taxon>
        <taxon>Bacillales</taxon>
        <taxon>Bacillaceae</taxon>
        <taxon>Halalkalibacter</taxon>
    </lineage>
</organism>
<dbReference type="InterPro" id="IPR018392">
    <property type="entry name" value="LysM"/>
</dbReference>
<dbReference type="PROSITE" id="PS51109">
    <property type="entry name" value="G5"/>
    <property type="match status" value="1"/>
</dbReference>
<sequence length="483" mass="53840">MNSKKDSYITKRLVVSLQLLVFCSMVFIFSGANTVNAEKSSIHTIYHVYINGKHIGFINNKEAVETILAEKVEQSKIENLDLSLQIKEEIEVIPEIVFHDRSENELVTSTLTDQVSVEAKVAALEINEETIIYLPSEQEAEKVLEQLTAPFVSKEDYESFFNSEVKVETEEKKITLEIGDVLYKDISFTKDVEIAEHVVDPTKVISVTDAVDLIKKGVLKETPYIVKEGDVLGAIANNHGLTTKELLDINKDLNEDSVINIGDQLNVTVYEPIVEVLTTKVKKVEEDIPFETEVQEDSSLWKGDQKVTQEGSTGKQVIEYEITEQNGKMVKREILSEEITEEPVKKIVVKGTKVIPSRGSGQVAWPAVGGYISSYQGNRWGRFHRGIDIARPSNYNILSADNGTVTSVGYQGGYGNVVRINHNNGIETLYAHLDSIDVSVGQTVSQGQKIGVMGRTGNSTGVHLHFEIYENGQLKNPMDYLNR</sequence>
<gene>
    <name evidence="4" type="ORF">J7W16_16000</name>
</gene>
<dbReference type="InterPro" id="IPR011098">
    <property type="entry name" value="G5_dom"/>
</dbReference>
<dbReference type="Proteomes" id="UP000678228">
    <property type="component" value="Unassembled WGS sequence"/>
</dbReference>
<reference evidence="4" key="1">
    <citation type="submission" date="2021-03" db="EMBL/GenBank/DDBJ databases">
        <title>Bacillus suaedae sp. nov., isolated from Suaeda aralocaspica.</title>
        <authorList>
            <person name="Lei R.F.R."/>
        </authorList>
    </citation>
    <scope>NUCLEOTIDE SEQUENCE</scope>
    <source>
        <strain evidence="4">YZJH907-2</strain>
    </source>
</reference>
<dbReference type="CDD" id="cd00118">
    <property type="entry name" value="LysM"/>
    <property type="match status" value="1"/>
</dbReference>
<dbReference type="PANTHER" id="PTHR21666:SF270">
    <property type="entry name" value="MUREIN HYDROLASE ACTIVATOR ENVC"/>
    <property type="match status" value="1"/>
</dbReference>
<evidence type="ECO:0000256" key="1">
    <source>
        <dbReference type="ARBA" id="ARBA00022729"/>
    </source>
</evidence>
<comment type="caution">
    <text evidence="4">The sequence shown here is derived from an EMBL/GenBank/DDBJ whole genome shotgun (WGS) entry which is preliminary data.</text>
</comment>
<dbReference type="InterPro" id="IPR050570">
    <property type="entry name" value="Cell_wall_metabolism_enzyme"/>
</dbReference>
<accession>A0A940WTT2</accession>
<feature type="domain" description="G5" evidence="2">
    <location>
        <begin position="274"/>
        <end position="354"/>
    </location>
</feature>
<dbReference type="PANTHER" id="PTHR21666">
    <property type="entry name" value="PEPTIDASE-RELATED"/>
    <property type="match status" value="1"/>
</dbReference>
<dbReference type="PROSITE" id="PS51782">
    <property type="entry name" value="LYSM"/>
    <property type="match status" value="1"/>
</dbReference>
<evidence type="ECO:0000259" key="3">
    <source>
        <dbReference type="PROSITE" id="PS51782"/>
    </source>
</evidence>
<keyword evidence="1" id="KW-0732">Signal</keyword>
<dbReference type="InterPro" id="IPR036779">
    <property type="entry name" value="LysM_dom_sf"/>
</dbReference>
<dbReference type="Pfam" id="PF07501">
    <property type="entry name" value="G5"/>
    <property type="match status" value="1"/>
</dbReference>
<dbReference type="InterPro" id="IPR016047">
    <property type="entry name" value="M23ase_b-sheet_dom"/>
</dbReference>
<dbReference type="Gene3D" id="2.70.70.10">
    <property type="entry name" value="Glucose Permease (Domain IIA)"/>
    <property type="match status" value="1"/>
</dbReference>
<feature type="domain" description="LysM" evidence="3">
    <location>
        <begin position="222"/>
        <end position="267"/>
    </location>
</feature>
<dbReference type="Gene3D" id="3.10.350.10">
    <property type="entry name" value="LysM domain"/>
    <property type="match status" value="1"/>
</dbReference>
<evidence type="ECO:0000313" key="5">
    <source>
        <dbReference type="Proteomes" id="UP000678228"/>
    </source>
</evidence>
<dbReference type="Gene3D" id="2.20.230.10">
    <property type="entry name" value="Resuscitation-promoting factor rpfb"/>
    <property type="match status" value="1"/>
</dbReference>
<dbReference type="SUPFAM" id="SSF54106">
    <property type="entry name" value="LysM domain"/>
    <property type="match status" value="1"/>
</dbReference>
<dbReference type="SMART" id="SM00257">
    <property type="entry name" value="LysM"/>
    <property type="match status" value="1"/>
</dbReference>
<dbReference type="Pfam" id="PF01476">
    <property type="entry name" value="LysM"/>
    <property type="match status" value="1"/>
</dbReference>
<keyword evidence="5" id="KW-1185">Reference proteome</keyword>
<dbReference type="AlphaFoldDB" id="A0A940WTT2"/>
<dbReference type="InterPro" id="IPR011055">
    <property type="entry name" value="Dup_hybrid_motif"/>
</dbReference>
<dbReference type="SMART" id="SM01208">
    <property type="entry name" value="G5"/>
    <property type="match status" value="1"/>
</dbReference>
<proteinExistence type="predicted"/>
<dbReference type="RefSeq" id="WP_210598483.1">
    <property type="nucleotide sequence ID" value="NZ_JAGKSQ010000007.1"/>
</dbReference>
<dbReference type="EMBL" id="JAGKSQ010000007">
    <property type="protein sequence ID" value="MBP3952624.1"/>
    <property type="molecule type" value="Genomic_DNA"/>
</dbReference>
<name>A0A940WTT2_9BACI</name>
<dbReference type="GO" id="GO:0004222">
    <property type="term" value="F:metalloendopeptidase activity"/>
    <property type="evidence" value="ECO:0007669"/>
    <property type="project" value="TreeGrafter"/>
</dbReference>
<evidence type="ECO:0000259" key="2">
    <source>
        <dbReference type="PROSITE" id="PS51109"/>
    </source>
</evidence>
<dbReference type="SUPFAM" id="SSF51261">
    <property type="entry name" value="Duplicated hybrid motif"/>
    <property type="match status" value="1"/>
</dbReference>
<protein>
    <submittedName>
        <fullName evidence="4">M23 family metallopeptidase</fullName>
    </submittedName>
</protein>